<protein>
    <submittedName>
        <fullName evidence="2">Uncharacterized protein</fullName>
    </submittedName>
</protein>
<organism evidence="2 3">
    <name type="scientific">Caballeronia udeis</name>
    <dbReference type="NCBI Taxonomy" id="1232866"/>
    <lineage>
        <taxon>Bacteria</taxon>
        <taxon>Pseudomonadati</taxon>
        <taxon>Pseudomonadota</taxon>
        <taxon>Betaproteobacteria</taxon>
        <taxon>Burkholderiales</taxon>
        <taxon>Burkholderiaceae</taxon>
        <taxon>Caballeronia</taxon>
    </lineage>
</organism>
<evidence type="ECO:0000313" key="3">
    <source>
        <dbReference type="Proteomes" id="UP000054683"/>
    </source>
</evidence>
<dbReference type="AlphaFoldDB" id="A0A158HII5"/>
<sequence>MMVIMEASVPREGGWMTENGSTETPVTVDGHVSIAASRGGASGDSRTFF</sequence>
<evidence type="ECO:0000313" key="2">
    <source>
        <dbReference type="EMBL" id="SAL44202.1"/>
    </source>
</evidence>
<evidence type="ECO:0000256" key="1">
    <source>
        <dbReference type="SAM" id="MobiDB-lite"/>
    </source>
</evidence>
<proteinExistence type="predicted"/>
<dbReference type="EMBL" id="FCOK02000031">
    <property type="protein sequence ID" value="SAL44202.1"/>
    <property type="molecule type" value="Genomic_DNA"/>
</dbReference>
<accession>A0A158HII5</accession>
<feature type="region of interest" description="Disordered" evidence="1">
    <location>
        <begin position="1"/>
        <end position="26"/>
    </location>
</feature>
<name>A0A158HII5_9BURK</name>
<dbReference type="Proteomes" id="UP000054683">
    <property type="component" value="Unassembled WGS sequence"/>
</dbReference>
<gene>
    <name evidence="2" type="ORF">AWB69_04476</name>
</gene>
<reference evidence="2 3" key="1">
    <citation type="submission" date="2016-01" db="EMBL/GenBank/DDBJ databases">
        <authorList>
            <person name="Oliw E.H."/>
        </authorList>
    </citation>
    <scope>NUCLEOTIDE SEQUENCE [LARGE SCALE GENOMIC DNA]</scope>
    <source>
        <strain evidence="2">LMG 27134</strain>
    </source>
</reference>